<evidence type="ECO:0000313" key="2">
    <source>
        <dbReference type="EMBL" id="TCC09894.1"/>
    </source>
</evidence>
<gene>
    <name evidence="2" type="ORF">E0H45_00685</name>
</gene>
<dbReference type="SMART" id="SM00829">
    <property type="entry name" value="PKS_ER"/>
    <property type="match status" value="1"/>
</dbReference>
<dbReference type="OrthoDB" id="9787435at2"/>
<dbReference type="SUPFAM" id="SSF51735">
    <property type="entry name" value="NAD(P)-binding Rossmann-fold domains"/>
    <property type="match status" value="1"/>
</dbReference>
<reference evidence="2 3" key="1">
    <citation type="submission" date="2019-02" db="EMBL/GenBank/DDBJ databases">
        <title>Kribbella capetownensis sp. nov. and Kribbella speibonae sp. nov., isolated from soil.</title>
        <authorList>
            <person name="Curtis S.M."/>
            <person name="Norton I."/>
            <person name="Everest G.J."/>
            <person name="Meyers P.R."/>
        </authorList>
    </citation>
    <scope>NUCLEOTIDE SEQUENCE [LARGE SCALE GENOMIC DNA]</scope>
    <source>
        <strain evidence="2 3">KCTC 29219</strain>
    </source>
</reference>
<evidence type="ECO:0000313" key="3">
    <source>
        <dbReference type="Proteomes" id="UP000292346"/>
    </source>
</evidence>
<dbReference type="InterPro" id="IPR011032">
    <property type="entry name" value="GroES-like_sf"/>
</dbReference>
<evidence type="ECO:0000259" key="1">
    <source>
        <dbReference type="SMART" id="SM00829"/>
    </source>
</evidence>
<dbReference type="InterPro" id="IPR013149">
    <property type="entry name" value="ADH-like_C"/>
</dbReference>
<dbReference type="Gene3D" id="3.40.50.720">
    <property type="entry name" value="NAD(P)-binding Rossmann-like Domain"/>
    <property type="match status" value="1"/>
</dbReference>
<dbReference type="InterPro" id="IPR013154">
    <property type="entry name" value="ADH-like_N"/>
</dbReference>
<dbReference type="InterPro" id="IPR020843">
    <property type="entry name" value="ER"/>
</dbReference>
<accession>A0A4R0HJB8</accession>
<sequence>MLAAYAAKFDADNPIAALEVGERPDPTVPEGWVTIDVRATALNHHDLWSLKGVGLAEQNLPMILGCDAAGVDPDGNEVVVHAVVSDPAWKGDETLDPKRSLLSERYQGTLAQKVAVPARNVVPKPAGMSFEQAACLPTAWLTAYRMLFTQSGLKPGDTVLVQGAGGGVATALITLARAGGIRVWATSRDEGKRAKAVEIGAHEAFESGARLPERVDAVMETVGQATWSHSLKSLKQGGTLVISGATSGQAPKSAELNRIFFLQLRVQGSTMGTRTELAELVQFMANAGISPHIDTVLPLAEARTGFEKMNAGDVFGKIVFTV</sequence>
<proteinExistence type="predicted"/>
<dbReference type="GO" id="GO:0016491">
    <property type="term" value="F:oxidoreductase activity"/>
    <property type="evidence" value="ECO:0007669"/>
    <property type="project" value="InterPro"/>
</dbReference>
<dbReference type="InterPro" id="IPR036291">
    <property type="entry name" value="NAD(P)-bd_dom_sf"/>
</dbReference>
<dbReference type="RefSeq" id="WP_131334322.1">
    <property type="nucleotide sequence ID" value="NZ_SJJZ01000001.1"/>
</dbReference>
<dbReference type="Pfam" id="PF08240">
    <property type="entry name" value="ADH_N"/>
    <property type="match status" value="1"/>
</dbReference>
<dbReference type="EMBL" id="SJJZ01000001">
    <property type="protein sequence ID" value="TCC09894.1"/>
    <property type="molecule type" value="Genomic_DNA"/>
</dbReference>
<dbReference type="Pfam" id="PF00107">
    <property type="entry name" value="ADH_zinc_N"/>
    <property type="match status" value="1"/>
</dbReference>
<dbReference type="PANTHER" id="PTHR45033">
    <property type="match status" value="1"/>
</dbReference>
<name>A0A4R0HJB8_9ACTN</name>
<dbReference type="InterPro" id="IPR052711">
    <property type="entry name" value="Zinc_ADH-like"/>
</dbReference>
<dbReference type="Gene3D" id="3.90.180.10">
    <property type="entry name" value="Medium-chain alcohol dehydrogenases, catalytic domain"/>
    <property type="match status" value="1"/>
</dbReference>
<dbReference type="PANTHER" id="PTHR45033:SF3">
    <property type="entry name" value="DEHYDROGENASE, PUTATIVE (AFU_ORTHOLOGUE AFUA_2G13270)-RELATED"/>
    <property type="match status" value="1"/>
</dbReference>
<protein>
    <submittedName>
        <fullName evidence="2">Zn-dependent oxidoreductase</fullName>
    </submittedName>
</protein>
<comment type="caution">
    <text evidence="2">The sequence shown here is derived from an EMBL/GenBank/DDBJ whole genome shotgun (WGS) entry which is preliminary data.</text>
</comment>
<dbReference type="AlphaFoldDB" id="A0A4R0HJB8"/>
<organism evidence="2 3">
    <name type="scientific">Kribbella soli</name>
    <dbReference type="NCBI Taxonomy" id="1124743"/>
    <lineage>
        <taxon>Bacteria</taxon>
        <taxon>Bacillati</taxon>
        <taxon>Actinomycetota</taxon>
        <taxon>Actinomycetes</taxon>
        <taxon>Propionibacteriales</taxon>
        <taxon>Kribbellaceae</taxon>
        <taxon>Kribbella</taxon>
    </lineage>
</organism>
<dbReference type="Proteomes" id="UP000292346">
    <property type="component" value="Unassembled WGS sequence"/>
</dbReference>
<keyword evidence="3" id="KW-1185">Reference proteome</keyword>
<dbReference type="SUPFAM" id="SSF50129">
    <property type="entry name" value="GroES-like"/>
    <property type="match status" value="1"/>
</dbReference>
<feature type="domain" description="Enoyl reductase (ER)" evidence="1">
    <location>
        <begin position="13"/>
        <end position="320"/>
    </location>
</feature>